<dbReference type="RefSeq" id="WP_036163507.1">
    <property type="nucleotide sequence ID" value="NZ_JAMB01000015.1"/>
</dbReference>
<dbReference type="InterPro" id="IPR002035">
    <property type="entry name" value="VWF_A"/>
</dbReference>
<protein>
    <recommendedName>
        <fullName evidence="4">VWFA domain-containing protein</fullName>
    </recommendedName>
</protein>
<dbReference type="InterPro" id="IPR011990">
    <property type="entry name" value="TPR-like_helical_dom_sf"/>
</dbReference>
<feature type="transmembrane region" description="Helical" evidence="3">
    <location>
        <begin position="62"/>
        <end position="80"/>
    </location>
</feature>
<dbReference type="AlphaFoldDB" id="X7E3L4"/>
<dbReference type="Pfam" id="PF13519">
    <property type="entry name" value="VWA_2"/>
    <property type="match status" value="1"/>
</dbReference>
<dbReference type="SMART" id="SM00028">
    <property type="entry name" value="TPR"/>
    <property type="match status" value="1"/>
</dbReference>
<dbReference type="InterPro" id="IPR036465">
    <property type="entry name" value="vWFA_dom_sf"/>
</dbReference>
<evidence type="ECO:0000256" key="2">
    <source>
        <dbReference type="SAM" id="MobiDB-lite"/>
    </source>
</evidence>
<accession>X7E3L4</accession>
<feature type="compositionally biased region" description="Basic and acidic residues" evidence="2">
    <location>
        <begin position="474"/>
        <end position="539"/>
    </location>
</feature>
<dbReference type="Gene3D" id="1.25.40.10">
    <property type="entry name" value="Tetratricopeptide repeat domain"/>
    <property type="match status" value="1"/>
</dbReference>
<organism evidence="5 6">
    <name type="scientific">Marinomonas ushuaiensis DSM 15871</name>
    <dbReference type="NCBI Taxonomy" id="1122207"/>
    <lineage>
        <taxon>Bacteria</taxon>
        <taxon>Pseudomonadati</taxon>
        <taxon>Pseudomonadota</taxon>
        <taxon>Gammaproteobacteria</taxon>
        <taxon>Oceanospirillales</taxon>
        <taxon>Oceanospirillaceae</taxon>
        <taxon>Marinomonas</taxon>
    </lineage>
</organism>
<dbReference type="Gene3D" id="3.40.50.410">
    <property type="entry name" value="von Willebrand factor, type A domain"/>
    <property type="match status" value="1"/>
</dbReference>
<gene>
    <name evidence="5" type="ORF">MUS1_06080</name>
</gene>
<keyword evidence="3" id="KW-0472">Membrane</keyword>
<feature type="transmembrane region" description="Helical" evidence="3">
    <location>
        <begin position="12"/>
        <end position="30"/>
    </location>
</feature>
<dbReference type="EMBL" id="JAMB01000015">
    <property type="protein sequence ID" value="ETX09761.1"/>
    <property type="molecule type" value="Genomic_DNA"/>
</dbReference>
<dbReference type="PROSITE" id="PS50234">
    <property type="entry name" value="VWFA"/>
    <property type="match status" value="1"/>
</dbReference>
<dbReference type="eggNOG" id="COG2304">
    <property type="taxonomic scope" value="Bacteria"/>
</dbReference>
<comment type="caution">
    <text evidence="5">The sequence shown here is derived from an EMBL/GenBank/DDBJ whole genome shotgun (WGS) entry which is preliminary data.</text>
</comment>
<dbReference type="PROSITE" id="PS50005">
    <property type="entry name" value="TPR"/>
    <property type="match status" value="1"/>
</dbReference>
<dbReference type="SMART" id="SM00327">
    <property type="entry name" value="VWA"/>
    <property type="match status" value="1"/>
</dbReference>
<dbReference type="PATRIC" id="fig|1122207.3.peg.2831"/>
<keyword evidence="1" id="KW-0802">TPR repeat</keyword>
<proteinExistence type="predicted"/>
<feature type="repeat" description="TPR" evidence="1">
    <location>
        <begin position="401"/>
        <end position="434"/>
    </location>
</feature>
<dbReference type="SUPFAM" id="SSF53300">
    <property type="entry name" value="vWA-like"/>
    <property type="match status" value="1"/>
</dbReference>
<feature type="compositionally biased region" description="Basic and acidic residues" evidence="2">
    <location>
        <begin position="448"/>
        <end position="460"/>
    </location>
</feature>
<evidence type="ECO:0000256" key="1">
    <source>
        <dbReference type="PROSITE-ProRule" id="PRU00339"/>
    </source>
</evidence>
<feature type="domain" description="VWFA" evidence="4">
    <location>
        <begin position="93"/>
        <end position="264"/>
    </location>
</feature>
<dbReference type="PANTHER" id="PTHR22550:SF14">
    <property type="entry name" value="VWFA DOMAIN-CONTAINING PROTEIN"/>
    <property type="match status" value="1"/>
</dbReference>
<keyword evidence="3" id="KW-0812">Transmembrane</keyword>
<keyword evidence="6" id="KW-1185">Reference proteome</keyword>
<evidence type="ECO:0000313" key="6">
    <source>
        <dbReference type="Proteomes" id="UP000054058"/>
    </source>
</evidence>
<sequence>MMLFDLIHFERPYWLFFIPVTLLIAFLLNTKASQKNALDKTVDANLLKHLEYKNTSNNTNKSLGLTAIILCWIGLAGISWTKAPTEMFESTQKTVLVVDQSLSMYATDIQPNRQTQLKQTVRDILEQTKEGDIALIAFAGEGFVISPFSQDRETITHFLLALDPIIMPSYGSNLSSGVETALSLNQDTTNPLHLIILTDDLSEQDKQQIPSLLKGANIQLDVIAVGTPNASVIKLPDGQIMRQNGRNVVATTPIDDIEAFTKSLGGQFYQGRLTVNDINKITNASLDNQQTQKSQNKSMHWQEQGHWFALPFLFWLAFQFRRGMLFIVLVGVFTLPSEKSFASPLDWFLTPDQKGQKAADQDDWQTADQYFTQPDWKAASSYALKNYQATIDSLENIERNASENYNLGNAFALSGNTQKAIEAYEKALEQDSTLVVAKENLDFLKKQEEEQNKQKNKENQDSQNQNQGDNQNENQDKQEQPSDPDDKNESKDPSESKKDNKKNEKEDKEKSPKDNKQKDDSENDAKTKEAAESTLDKEKAQALNQWLRQIQDDPGLLLQRKLWYLHQEKRNESQFTQEDRPNPW</sequence>
<evidence type="ECO:0000313" key="5">
    <source>
        <dbReference type="EMBL" id="ETX09761.1"/>
    </source>
</evidence>
<dbReference type="InterPro" id="IPR050768">
    <property type="entry name" value="UPF0353/GerABKA_families"/>
</dbReference>
<dbReference type="Pfam" id="PF00515">
    <property type="entry name" value="TPR_1"/>
    <property type="match status" value="1"/>
</dbReference>
<dbReference type="Proteomes" id="UP000054058">
    <property type="component" value="Unassembled WGS sequence"/>
</dbReference>
<dbReference type="STRING" id="1122207.MUS1_06080"/>
<dbReference type="eggNOG" id="COG0457">
    <property type="taxonomic scope" value="Bacteria"/>
</dbReference>
<evidence type="ECO:0000259" key="4">
    <source>
        <dbReference type="PROSITE" id="PS50234"/>
    </source>
</evidence>
<reference evidence="5 6" key="1">
    <citation type="submission" date="2014-01" db="EMBL/GenBank/DDBJ databases">
        <title>Marinomonas ushuaiensis DSM 15871 Genome Sequencing.</title>
        <authorList>
            <person name="Lai Q."/>
            <person name="Shao Z.S."/>
        </authorList>
    </citation>
    <scope>NUCLEOTIDE SEQUENCE [LARGE SCALE GENOMIC DNA]</scope>
    <source>
        <strain evidence="5 6">DSM 15871</strain>
    </source>
</reference>
<feature type="compositionally biased region" description="Low complexity" evidence="2">
    <location>
        <begin position="461"/>
        <end position="473"/>
    </location>
</feature>
<dbReference type="OrthoDB" id="9807628at2"/>
<dbReference type="PANTHER" id="PTHR22550">
    <property type="entry name" value="SPORE GERMINATION PROTEIN"/>
    <property type="match status" value="1"/>
</dbReference>
<keyword evidence="3" id="KW-1133">Transmembrane helix</keyword>
<feature type="region of interest" description="Disordered" evidence="2">
    <location>
        <begin position="448"/>
        <end position="539"/>
    </location>
</feature>
<name>X7E3L4_9GAMM</name>
<dbReference type="InterPro" id="IPR019734">
    <property type="entry name" value="TPR_rpt"/>
</dbReference>
<evidence type="ECO:0000256" key="3">
    <source>
        <dbReference type="SAM" id="Phobius"/>
    </source>
</evidence>
<dbReference type="SUPFAM" id="SSF48452">
    <property type="entry name" value="TPR-like"/>
    <property type="match status" value="1"/>
</dbReference>